<accession>A0AAP6XL66</accession>
<dbReference type="Proteomes" id="UP000591626">
    <property type="component" value="Unassembled WGS sequence"/>
</dbReference>
<proteinExistence type="predicted"/>
<protein>
    <submittedName>
        <fullName evidence="1">Uncharacterized protein</fullName>
    </submittedName>
</protein>
<gene>
    <name evidence="1" type="ORF">HC138_09380</name>
</gene>
<dbReference type="RefSeq" id="WP_141761558.1">
    <property type="nucleotide sequence ID" value="NZ_JAAUVV010000020.1"/>
</dbReference>
<dbReference type="EMBL" id="JAAUVV010000020">
    <property type="protein sequence ID" value="NJJ04555.1"/>
    <property type="molecule type" value="Genomic_DNA"/>
</dbReference>
<evidence type="ECO:0000313" key="1">
    <source>
        <dbReference type="EMBL" id="NJJ04555.1"/>
    </source>
</evidence>
<evidence type="ECO:0000313" key="2">
    <source>
        <dbReference type="Proteomes" id="UP000591626"/>
    </source>
</evidence>
<sequence>MKNTQITMPRDIQEMLAYSGEDDALLAYQAAVDLIDAGIPVGFPPHDGKWSGHALTSYEAMRRGHPLERRFKISMYKPFSSVETTAGVYSAIREDLALQHPENPAPTPVIPLGESGVIAVCVEGDEAAKRWKQLAPFLGMADEKPSLRWVYGDSRRYYYLLSLAPGFDISALSRTGMLWGDETGGIFLMLNDCCIPVPYTHPSEIGGRESVAVRGGTVVSPSPVSKQLSYLLATAAVDEDRCRGLQYSIGKMLAGTLDSGSNGPARRAWVKTVSWEQILGRAGYELCDELFASPCSDGCRLWRHTVTGLVVFAHGPYCLESLRQGLCLEAAAGRIPPEFRSIRRAWHEPKSNVLLGMDTISFSAHEVVTALFYGGDWFRFYKGTGIG</sequence>
<comment type="caution">
    <text evidence="1">The sequence shown here is derived from an EMBL/GenBank/DDBJ whole genome shotgun (WGS) entry which is preliminary data.</text>
</comment>
<name>A0AAP6XL66_9CORY</name>
<dbReference type="AlphaFoldDB" id="A0AAP6XL66"/>
<reference evidence="1 2" key="1">
    <citation type="submission" date="2020-03" db="EMBL/GenBank/DDBJ databases">
        <title>Draft genome sequences of bacterial isolates from the female urobiome.</title>
        <authorList>
            <person name="Miller-Ensminger T."/>
            <person name="Wolfe A.J."/>
            <person name="Putonti C."/>
        </authorList>
    </citation>
    <scope>NUCLEOTIDE SEQUENCE [LARGE SCALE GENOMIC DNA]</scope>
    <source>
        <strain evidence="1 2">UMB8490</strain>
    </source>
</reference>
<organism evidence="1 2">
    <name type="scientific">Corynebacterium coyleae</name>
    <dbReference type="NCBI Taxonomy" id="53374"/>
    <lineage>
        <taxon>Bacteria</taxon>
        <taxon>Bacillati</taxon>
        <taxon>Actinomycetota</taxon>
        <taxon>Actinomycetes</taxon>
        <taxon>Mycobacteriales</taxon>
        <taxon>Corynebacteriaceae</taxon>
        <taxon>Corynebacterium</taxon>
    </lineage>
</organism>